<name>A0A835WCG8_CHLIN</name>
<feature type="region of interest" description="Disordered" evidence="7">
    <location>
        <begin position="476"/>
        <end position="683"/>
    </location>
</feature>
<organism evidence="9 10">
    <name type="scientific">Chlamydomonas incerta</name>
    <dbReference type="NCBI Taxonomy" id="51695"/>
    <lineage>
        <taxon>Eukaryota</taxon>
        <taxon>Viridiplantae</taxon>
        <taxon>Chlorophyta</taxon>
        <taxon>core chlorophytes</taxon>
        <taxon>Chlorophyceae</taxon>
        <taxon>CS clade</taxon>
        <taxon>Chlamydomonadales</taxon>
        <taxon>Chlamydomonadaceae</taxon>
        <taxon>Chlamydomonas</taxon>
    </lineage>
</organism>
<feature type="compositionally biased region" description="Basic and acidic residues" evidence="7">
    <location>
        <begin position="609"/>
        <end position="683"/>
    </location>
</feature>
<evidence type="ECO:0000256" key="7">
    <source>
        <dbReference type="SAM" id="MobiDB-lite"/>
    </source>
</evidence>
<dbReference type="GO" id="GO:0004527">
    <property type="term" value="F:exonuclease activity"/>
    <property type="evidence" value="ECO:0007669"/>
    <property type="project" value="UniProtKB-KW"/>
</dbReference>
<dbReference type="GO" id="GO:0005634">
    <property type="term" value="C:nucleus"/>
    <property type="evidence" value="ECO:0007669"/>
    <property type="project" value="UniProtKB-SubCell"/>
</dbReference>
<dbReference type="OrthoDB" id="16516at2759"/>
<feature type="compositionally biased region" description="Low complexity" evidence="7">
    <location>
        <begin position="584"/>
        <end position="608"/>
    </location>
</feature>
<reference evidence="9" key="1">
    <citation type="journal article" date="2020" name="bioRxiv">
        <title>Comparative genomics of Chlamydomonas.</title>
        <authorList>
            <person name="Craig R.J."/>
            <person name="Hasan A.R."/>
            <person name="Ness R.W."/>
            <person name="Keightley P.D."/>
        </authorList>
    </citation>
    <scope>NUCLEOTIDE SEQUENCE</scope>
    <source>
        <strain evidence="9">SAG 7.73</strain>
    </source>
</reference>
<dbReference type="InterPro" id="IPR036397">
    <property type="entry name" value="RNaseH_sf"/>
</dbReference>
<gene>
    <name evidence="9" type="ORF">HXX76_001592</name>
</gene>
<dbReference type="Gene3D" id="3.30.420.10">
    <property type="entry name" value="Ribonuclease H-like superfamily/Ribonuclease H"/>
    <property type="match status" value="1"/>
</dbReference>
<comment type="subcellular location">
    <subcellularLocation>
        <location evidence="1">Nucleus</location>
    </subcellularLocation>
</comment>
<evidence type="ECO:0000313" key="9">
    <source>
        <dbReference type="EMBL" id="KAG2444851.1"/>
    </source>
</evidence>
<feature type="compositionally biased region" description="Basic residues" evidence="7">
    <location>
        <begin position="558"/>
        <end position="569"/>
    </location>
</feature>
<feature type="region of interest" description="Disordered" evidence="7">
    <location>
        <begin position="102"/>
        <end position="132"/>
    </location>
</feature>
<evidence type="ECO:0000256" key="6">
    <source>
        <dbReference type="ARBA" id="ARBA00023242"/>
    </source>
</evidence>
<dbReference type="SUPFAM" id="SSF53098">
    <property type="entry name" value="Ribonuclease H-like"/>
    <property type="match status" value="1"/>
</dbReference>
<proteinExistence type="inferred from homology"/>
<evidence type="ECO:0000256" key="5">
    <source>
        <dbReference type="ARBA" id="ARBA00022839"/>
    </source>
</evidence>
<evidence type="ECO:0000256" key="2">
    <source>
        <dbReference type="ARBA" id="ARBA00006357"/>
    </source>
</evidence>
<keyword evidence="4" id="KW-0378">Hydrolase</keyword>
<dbReference type="GO" id="GO:0003676">
    <property type="term" value="F:nucleic acid binding"/>
    <property type="evidence" value="ECO:0007669"/>
    <property type="project" value="InterPro"/>
</dbReference>
<feature type="compositionally biased region" description="Low complexity" evidence="7">
    <location>
        <begin position="538"/>
        <end position="551"/>
    </location>
</feature>
<dbReference type="PANTHER" id="PTHR12801:SF115">
    <property type="entry name" value="FI18136P1-RELATED"/>
    <property type="match status" value="1"/>
</dbReference>
<dbReference type="Proteomes" id="UP000650467">
    <property type="component" value="Unassembled WGS sequence"/>
</dbReference>
<evidence type="ECO:0000256" key="1">
    <source>
        <dbReference type="ARBA" id="ARBA00004123"/>
    </source>
</evidence>
<evidence type="ECO:0000313" key="10">
    <source>
        <dbReference type="Proteomes" id="UP000650467"/>
    </source>
</evidence>
<comment type="similarity">
    <text evidence="2">Belongs to the REXO1/REXO3 family.</text>
</comment>
<feature type="compositionally biased region" description="Low complexity" evidence="7">
    <location>
        <begin position="492"/>
        <end position="507"/>
    </location>
</feature>
<dbReference type="EMBL" id="JAEHOC010000002">
    <property type="protein sequence ID" value="KAG2444851.1"/>
    <property type="molecule type" value="Genomic_DNA"/>
</dbReference>
<evidence type="ECO:0000259" key="8">
    <source>
        <dbReference type="SMART" id="SM00479"/>
    </source>
</evidence>
<sequence length="683" mass="71555">MAKDKDKDLVAEATLEQLVALVKAAQNKKHVGESGSWLEFLKSRKQTGGTDPKRHTRDVLEAFVADLAAAGDGSGAKEARAAAREFVDRYLKWAKDVRKDAAKGRGALPEPPAAEAAAAGHASTSASPSTGGVSVWSLVKRTRAHPKYSANYEFLPSYTPGWTRVKRPELSWSVRPRMFALDCEMCATAHDKSALLGVCVVDEFGEVVYRQLVRPEGKIVDLRTPLTGVSEADLEGVTTTAKDAQRAVRKLLEAGAKGAGGRPAVLVGHALYHDLQALRLDYAPVIDTSLLFGFRGLPEATPSLKDLAKVLLQLQMREGGAGAHDSREDAAVSMRLVMRELQLAAPTGPLDAPDVRVPAADLAKLCVHSLPEGVAEEDLRRAFTAAGAPVFSGLEGSLADKKVLVVFKHSGEANNAFAKLPGKARKDVLGRFYKQVSIPAASPPSATEDAAPAAAAAAAAPLTCKVRKMACHNGAAFGTQGGKRARGEGGDAPVAKKAKTGAGAAKGAGKDGKGPKGGRPKGGQKGPRPKAGAKKDGAPAAIGGAAAAGANGSTGKDTKKKKWLRRKAAKAAAGESDPVKEAGKAPAAATGTAAAAPAPAPAANGAVKVEGKKDKKKREREPEEKKGGDSEPVAVKKEKKEKKADEKQDDKKDKKDKKKDEKKEKKEADQKDKKVKVKAEKEQ</sequence>
<protein>
    <recommendedName>
        <fullName evidence="8">Exonuclease domain-containing protein</fullName>
    </recommendedName>
</protein>
<dbReference type="CDD" id="cd06145">
    <property type="entry name" value="REX1_like"/>
    <property type="match status" value="1"/>
</dbReference>
<feature type="compositionally biased region" description="Low complexity" evidence="7">
    <location>
        <begin position="113"/>
        <end position="132"/>
    </location>
</feature>
<dbReference type="SMART" id="SM00479">
    <property type="entry name" value="EXOIII"/>
    <property type="match status" value="1"/>
</dbReference>
<evidence type="ECO:0000256" key="3">
    <source>
        <dbReference type="ARBA" id="ARBA00022722"/>
    </source>
</evidence>
<keyword evidence="5" id="KW-0269">Exonuclease</keyword>
<dbReference type="InterPro" id="IPR034922">
    <property type="entry name" value="REX1-like_exo"/>
</dbReference>
<evidence type="ECO:0000256" key="4">
    <source>
        <dbReference type="ARBA" id="ARBA00022801"/>
    </source>
</evidence>
<dbReference type="InterPro" id="IPR013520">
    <property type="entry name" value="Ribonucl_H"/>
</dbReference>
<dbReference type="AlphaFoldDB" id="A0A835WCG8"/>
<keyword evidence="6" id="KW-0539">Nucleus</keyword>
<feature type="domain" description="Exonuclease" evidence="8">
    <location>
        <begin position="177"/>
        <end position="346"/>
    </location>
</feature>
<comment type="caution">
    <text evidence="9">The sequence shown here is derived from an EMBL/GenBank/DDBJ whole genome shotgun (WGS) entry which is preliminary data.</text>
</comment>
<dbReference type="PANTHER" id="PTHR12801">
    <property type="entry name" value="RNA EXONUCLEASE REXO1 / RECO3 FAMILY MEMBER-RELATED"/>
    <property type="match status" value="1"/>
</dbReference>
<feature type="compositionally biased region" description="Gly residues" evidence="7">
    <location>
        <begin position="515"/>
        <end position="525"/>
    </location>
</feature>
<dbReference type="InterPro" id="IPR012337">
    <property type="entry name" value="RNaseH-like_sf"/>
</dbReference>
<accession>A0A835WCG8</accession>
<keyword evidence="10" id="KW-1185">Reference proteome</keyword>
<dbReference type="InterPro" id="IPR047021">
    <property type="entry name" value="REXO1/3/4-like"/>
</dbReference>
<keyword evidence="3" id="KW-0540">Nuclease</keyword>